<evidence type="ECO:0000256" key="2">
    <source>
        <dbReference type="ARBA" id="ARBA00023125"/>
    </source>
</evidence>
<evidence type="ECO:0000259" key="4">
    <source>
        <dbReference type="PROSITE" id="PS50932"/>
    </source>
</evidence>
<dbReference type="RefSeq" id="WP_046221309.1">
    <property type="nucleotide sequence ID" value="NZ_JWYV01000012.1"/>
</dbReference>
<reference evidence="5 6" key="1">
    <citation type="submission" date="2014-12" db="EMBL/GenBank/DDBJ databases">
        <title>Mercury Reductase activity and rhizosphere competence traits in the genome of root associated Photobacterium halotolerans MELD1.</title>
        <authorList>
            <person name="Mathew D.C."/>
            <person name="Huang C.-C."/>
        </authorList>
    </citation>
    <scope>NUCLEOTIDE SEQUENCE [LARGE SCALE GENOMIC DNA]</scope>
    <source>
        <strain evidence="5 6">MELD1</strain>
    </source>
</reference>
<dbReference type="AlphaFoldDB" id="A0A0F5VAW1"/>
<keyword evidence="2" id="KW-0238">DNA-binding</keyword>
<dbReference type="Gene3D" id="3.40.50.2300">
    <property type="match status" value="2"/>
</dbReference>
<dbReference type="Proteomes" id="UP000033633">
    <property type="component" value="Unassembled WGS sequence"/>
</dbReference>
<keyword evidence="6" id="KW-1185">Reference proteome</keyword>
<dbReference type="PROSITE" id="PS50932">
    <property type="entry name" value="HTH_LACI_2"/>
    <property type="match status" value="1"/>
</dbReference>
<accession>A0A0F5VAW1</accession>
<dbReference type="InterPro" id="IPR000843">
    <property type="entry name" value="HTH_LacI"/>
</dbReference>
<dbReference type="SUPFAM" id="SSF47413">
    <property type="entry name" value="lambda repressor-like DNA-binding domains"/>
    <property type="match status" value="1"/>
</dbReference>
<name>A0A0F5VAW1_9GAMM</name>
<keyword evidence="1" id="KW-0805">Transcription regulation</keyword>
<gene>
    <name evidence="5" type="ORF">KY46_14310</name>
</gene>
<protein>
    <submittedName>
        <fullName evidence="5">Transcriptional regulator</fullName>
    </submittedName>
</protein>
<dbReference type="CDD" id="cd06270">
    <property type="entry name" value="PBP1_GalS-like"/>
    <property type="match status" value="1"/>
</dbReference>
<dbReference type="EMBL" id="JWYV01000012">
    <property type="protein sequence ID" value="KKC99258.1"/>
    <property type="molecule type" value="Genomic_DNA"/>
</dbReference>
<dbReference type="SMART" id="SM00354">
    <property type="entry name" value="HTH_LACI"/>
    <property type="match status" value="1"/>
</dbReference>
<proteinExistence type="predicted"/>
<keyword evidence="3" id="KW-0804">Transcription</keyword>
<dbReference type="PANTHER" id="PTHR30146:SF98">
    <property type="entry name" value="HTH-TYPE TRANSCRIPTIONAL REGULATOR GALR"/>
    <property type="match status" value="1"/>
</dbReference>
<dbReference type="Pfam" id="PF13377">
    <property type="entry name" value="Peripla_BP_3"/>
    <property type="match status" value="1"/>
</dbReference>
<dbReference type="SUPFAM" id="SSF53822">
    <property type="entry name" value="Periplasmic binding protein-like I"/>
    <property type="match status" value="1"/>
</dbReference>
<dbReference type="GO" id="GO:0000976">
    <property type="term" value="F:transcription cis-regulatory region binding"/>
    <property type="evidence" value="ECO:0007669"/>
    <property type="project" value="TreeGrafter"/>
</dbReference>
<dbReference type="InterPro" id="IPR010982">
    <property type="entry name" value="Lambda_DNA-bd_dom_sf"/>
</dbReference>
<dbReference type="CDD" id="cd01392">
    <property type="entry name" value="HTH_LacI"/>
    <property type="match status" value="1"/>
</dbReference>
<dbReference type="Pfam" id="PF00356">
    <property type="entry name" value="LacI"/>
    <property type="match status" value="1"/>
</dbReference>
<dbReference type="OrthoDB" id="9798934at2"/>
<evidence type="ECO:0000256" key="1">
    <source>
        <dbReference type="ARBA" id="ARBA00023015"/>
    </source>
</evidence>
<organism evidence="5 6">
    <name type="scientific">Photobacterium halotolerans</name>
    <dbReference type="NCBI Taxonomy" id="265726"/>
    <lineage>
        <taxon>Bacteria</taxon>
        <taxon>Pseudomonadati</taxon>
        <taxon>Pseudomonadota</taxon>
        <taxon>Gammaproteobacteria</taxon>
        <taxon>Vibrionales</taxon>
        <taxon>Vibrionaceae</taxon>
        <taxon>Photobacterium</taxon>
    </lineage>
</organism>
<dbReference type="InterPro" id="IPR028082">
    <property type="entry name" value="Peripla_BP_I"/>
</dbReference>
<dbReference type="GO" id="GO:0003700">
    <property type="term" value="F:DNA-binding transcription factor activity"/>
    <property type="evidence" value="ECO:0007669"/>
    <property type="project" value="TreeGrafter"/>
</dbReference>
<evidence type="ECO:0000313" key="6">
    <source>
        <dbReference type="Proteomes" id="UP000033633"/>
    </source>
</evidence>
<evidence type="ECO:0000256" key="3">
    <source>
        <dbReference type="ARBA" id="ARBA00023163"/>
    </source>
</evidence>
<comment type="caution">
    <text evidence="5">The sequence shown here is derived from an EMBL/GenBank/DDBJ whole genome shotgun (WGS) entry which is preliminary data.</text>
</comment>
<dbReference type="PROSITE" id="PS00356">
    <property type="entry name" value="HTH_LACI_1"/>
    <property type="match status" value="1"/>
</dbReference>
<dbReference type="Gene3D" id="1.10.260.40">
    <property type="entry name" value="lambda repressor-like DNA-binding domains"/>
    <property type="match status" value="1"/>
</dbReference>
<dbReference type="PATRIC" id="fig|265726.11.peg.1104"/>
<dbReference type="PANTHER" id="PTHR30146">
    <property type="entry name" value="LACI-RELATED TRANSCRIPTIONAL REPRESSOR"/>
    <property type="match status" value="1"/>
</dbReference>
<feature type="domain" description="HTH lacI-type" evidence="4">
    <location>
        <begin position="2"/>
        <end position="56"/>
    </location>
</feature>
<dbReference type="STRING" id="265726.KY46_14310"/>
<evidence type="ECO:0000313" key="5">
    <source>
        <dbReference type="EMBL" id="KKC99258.1"/>
    </source>
</evidence>
<dbReference type="InterPro" id="IPR046335">
    <property type="entry name" value="LacI/GalR-like_sensor"/>
</dbReference>
<sequence>MATIKDVAKHAGVSVATVSRVINKSPKASQTAVDAVTQAMRTLGYRPNANARALVNQSTNTLGVLAGDVSDPFFGAMVKAIDGIARQEKKHLLIGNGYHNADQEREAIELLLNSRCESYVIHSKALSNDELIEFAREVPSMVLINRFIPEIANRCIALDNERGTYLATKFLISHGHQHIGYVSSNHDIEDREQRRNGYEKALEEHGLPFRESYIEFGSPDGEGGESAAINLLAKNLPITAIVTYNDFMAAGVLSVLDENGIRTPEEMSLVGFDDGALARYLHPKLTTVRYPIQIMAEQAAILSMKLAKNEAISPDSRLYAPTLVRRLSVRALSD</sequence>
<dbReference type="PRINTS" id="PR00036">
    <property type="entry name" value="HTHLACI"/>
</dbReference>